<reference evidence="1" key="2">
    <citation type="journal article" date="2022" name="New Phytol.">
        <title>Evolutionary transition to the ectomycorrhizal habit in the genomes of a hyperdiverse lineage of mushroom-forming fungi.</title>
        <authorList>
            <person name="Looney B."/>
            <person name="Miyauchi S."/>
            <person name="Morin E."/>
            <person name="Drula E."/>
            <person name="Courty P.E."/>
            <person name="Kohler A."/>
            <person name="Kuo A."/>
            <person name="LaButti K."/>
            <person name="Pangilinan J."/>
            <person name="Lipzen A."/>
            <person name="Riley R."/>
            <person name="Andreopoulos W."/>
            <person name="He G."/>
            <person name="Johnson J."/>
            <person name="Nolan M."/>
            <person name="Tritt A."/>
            <person name="Barry K.W."/>
            <person name="Grigoriev I.V."/>
            <person name="Nagy L.G."/>
            <person name="Hibbett D."/>
            <person name="Henrissat B."/>
            <person name="Matheny P.B."/>
            <person name="Labbe J."/>
            <person name="Martin F.M."/>
        </authorList>
    </citation>
    <scope>NUCLEOTIDE SEQUENCE</scope>
    <source>
        <strain evidence="1">FP105234-sp</strain>
    </source>
</reference>
<sequence length="724" mass="79761">MSVADPSHTIDEISGFTDASPRKSTTVHINVDARTITTPGNAPPVAVKKPLANLPRLKVASLAKPQEKKPLAKAKSKGKKTRELITPVEYAKKLHAQYTANADTEDGVDNHKLTPRAQYLADFKIFFVGGDSMYASEATRNKMSIVGPLLSCSLVHVVILAQIYQRGGTVCSTFDPAEVTHIVTDADARVTLRALGLKRLSDIPEHIPTVKWSWVNSAKWVQDKDQGRRIEMGWTVLHAAFASRLDAGSTILPKKADSKGKEKERADSDVQLLDAAPGGSASPSHAPGPSSTSPLRPRHSDRTDDPLSRSADDPLAEFEALARAERDAEKLDLGIAEDKVSVNAPAPQIAKLGEPSSRPRRLRGFLCDDPKKSQMSSQECVNQDVVDKLTELMELHRAKQSDEDRWRVFSYTKAIRALRNQPHRITSLEQARKLHGVGDKTANKIMEIVQTGQLRRIGYETTEDIAIVKVFTGIYGVGARTAHQWYAAGCRTLADITAGVGGVKLSDAQVIGMQFYEDINTRMPREEAKEIYEAIEKIALLIDAKLYVNIMGSYRRGKLTCGDIDILITRPTDDGLSHSGVLTKLLTSLHSSGILTEDLSIPSDPDALDAVYHGLCVRPLRDGETSHTKRIRRRIDFLTVPWESRGAALIYYTGDDIFNRSLRLKANKMGFSLNQKGLYAGVVRSPEDRTVKLSPGNIIASATEEEIFRILGVPWQEPHERVRG</sequence>
<comment type="caution">
    <text evidence="1">The sequence shown here is derived from an EMBL/GenBank/DDBJ whole genome shotgun (WGS) entry which is preliminary data.</text>
</comment>
<keyword evidence="2" id="KW-1185">Reference proteome</keyword>
<dbReference type="Proteomes" id="UP000814033">
    <property type="component" value="Unassembled WGS sequence"/>
</dbReference>
<evidence type="ECO:0000313" key="1">
    <source>
        <dbReference type="EMBL" id="KAI0040057.1"/>
    </source>
</evidence>
<evidence type="ECO:0000313" key="2">
    <source>
        <dbReference type="Proteomes" id="UP000814033"/>
    </source>
</evidence>
<organism evidence="1 2">
    <name type="scientific">Auriscalpium vulgare</name>
    <dbReference type="NCBI Taxonomy" id="40419"/>
    <lineage>
        <taxon>Eukaryota</taxon>
        <taxon>Fungi</taxon>
        <taxon>Dikarya</taxon>
        <taxon>Basidiomycota</taxon>
        <taxon>Agaricomycotina</taxon>
        <taxon>Agaricomycetes</taxon>
        <taxon>Russulales</taxon>
        <taxon>Auriscalpiaceae</taxon>
        <taxon>Auriscalpium</taxon>
    </lineage>
</organism>
<accession>A0ACB8R830</accession>
<protein>
    <submittedName>
        <fullName evidence="1">Uncharacterized protein</fullName>
    </submittedName>
</protein>
<name>A0ACB8R830_9AGAM</name>
<dbReference type="EMBL" id="MU276233">
    <property type="protein sequence ID" value="KAI0040057.1"/>
    <property type="molecule type" value="Genomic_DNA"/>
</dbReference>
<proteinExistence type="predicted"/>
<reference evidence="1" key="1">
    <citation type="submission" date="2021-02" db="EMBL/GenBank/DDBJ databases">
        <authorList>
            <consortium name="DOE Joint Genome Institute"/>
            <person name="Ahrendt S."/>
            <person name="Looney B.P."/>
            <person name="Miyauchi S."/>
            <person name="Morin E."/>
            <person name="Drula E."/>
            <person name="Courty P.E."/>
            <person name="Chicoki N."/>
            <person name="Fauchery L."/>
            <person name="Kohler A."/>
            <person name="Kuo A."/>
            <person name="Labutti K."/>
            <person name="Pangilinan J."/>
            <person name="Lipzen A."/>
            <person name="Riley R."/>
            <person name="Andreopoulos W."/>
            <person name="He G."/>
            <person name="Johnson J."/>
            <person name="Barry K.W."/>
            <person name="Grigoriev I.V."/>
            <person name="Nagy L."/>
            <person name="Hibbett D."/>
            <person name="Henrissat B."/>
            <person name="Matheny P.B."/>
            <person name="Labbe J."/>
            <person name="Martin F."/>
        </authorList>
    </citation>
    <scope>NUCLEOTIDE SEQUENCE</scope>
    <source>
        <strain evidence="1">FP105234-sp</strain>
    </source>
</reference>
<gene>
    <name evidence="1" type="ORF">FA95DRAFT_1550156</name>
</gene>